<keyword evidence="3" id="KW-0813">Transport</keyword>
<dbReference type="Pfam" id="PF07715">
    <property type="entry name" value="Plug"/>
    <property type="match status" value="1"/>
</dbReference>
<feature type="signal peptide" evidence="5">
    <location>
        <begin position="1"/>
        <end position="20"/>
    </location>
</feature>
<dbReference type="PROSITE" id="PS52016">
    <property type="entry name" value="TONB_DEPENDENT_REC_3"/>
    <property type="match status" value="1"/>
</dbReference>
<evidence type="ECO:0000259" key="6">
    <source>
        <dbReference type="Pfam" id="PF00593"/>
    </source>
</evidence>
<evidence type="ECO:0000256" key="5">
    <source>
        <dbReference type="SAM" id="SignalP"/>
    </source>
</evidence>
<sequence length="805" mass="86940">MEPALGGLVTLLLAASPALASSPRTFSANIPAQTVRGALLDLAVQARVSLGGDVASCTGASPRLTGSMRLDTALTRVLADSNCVYQIRPDGAVIIRRAARPAAPPPAPPAPAPRPPAPVTALSPTLSDVIVTATRSSESPQTAPTALTAFTGQQIIESGAVGASDLSALVAGMTVTNLGSGRNKILLRGMSDGAFTGQTQSTVGLYLNRVPLTYSAPDPDLKLIDINRVEVVRGPQGVLYGTGPIGGVLRIVPQAPDTEKRLLSLSAGYADTRGGDPSGETAIVGNLPLLDGRGAVRLVAYEEETGGYIDDEALNLRRVNNGRRSGGRLSYSFDLTPEWNLSGGGVGQQIKTEDTHYIYRTVNGARRENLVREPHENIFSMGYARLVGNGDWGRLEATAARVSHSFVSRYDASSGLKFFGSNGRIGALDDHRDIDLNVLDIAYSSPRGQRLRWLTGLFWSDTVIENNVDLTALWPTQYAVYDEHRQDWQSEFAGFAQATYDLTDDLSLIFGGRYYVVDYETASMVRQGKDERPFDGKGRTSGFSPKLALSWRPDDNWSFYGQISQGHRAGGFNTAGPITEQFASAVVRPLRAYGGDSLWNYEFGAKGVMQDGRIQMRAALFYADWRNLQSDQFLPSGLSYTVNVGDGANTGLEIEANWRPIESLEIRTNALLAHPRVTRSYDLFNSKGNSGLPGVPAVSTNINVSWRRPMSDRMDLIADGSVAYVGPSRLTFDAEKRHKMGDYVTARASIGVETGHWRASAYVTNPFNTSANTFAFGDPFRLPEALTTTPLRPRTIGVTMTWTTN</sequence>
<keyword evidence="3 4" id="KW-0472">Membrane</keyword>
<keyword evidence="8" id="KW-0675">Receptor</keyword>
<keyword evidence="1" id="KW-0406">Ion transport</keyword>
<reference evidence="8 9" key="1">
    <citation type="submission" date="2021-07" db="EMBL/GenBank/DDBJ databases">
        <title>Isolation and characterization of bacteria from a gold mining with a capacity of golden bioaccumulation.</title>
        <authorList>
            <person name="Yang X.J."/>
        </authorList>
    </citation>
    <scope>NUCLEOTIDE SEQUENCE [LARGE SCALE GENOMIC DNA]</scope>
    <source>
        <strain evidence="8 9">Au29</strain>
    </source>
</reference>
<dbReference type="RefSeq" id="WP_219354806.1">
    <property type="nucleotide sequence ID" value="NZ_CP080034.1"/>
</dbReference>
<dbReference type="PANTHER" id="PTHR32552">
    <property type="entry name" value="FERRICHROME IRON RECEPTOR-RELATED"/>
    <property type="match status" value="1"/>
</dbReference>
<evidence type="ECO:0000256" key="2">
    <source>
        <dbReference type="ARBA" id="ARBA00023077"/>
    </source>
</evidence>
<protein>
    <submittedName>
        <fullName evidence="8">TonB-dependent receptor</fullName>
    </submittedName>
</protein>
<dbReference type="InterPro" id="IPR012910">
    <property type="entry name" value="Plug_dom"/>
</dbReference>
<keyword evidence="5" id="KW-0732">Signal</keyword>
<evidence type="ECO:0000259" key="7">
    <source>
        <dbReference type="Pfam" id="PF07715"/>
    </source>
</evidence>
<evidence type="ECO:0000313" key="8">
    <source>
        <dbReference type="EMBL" id="QYC09169.1"/>
    </source>
</evidence>
<organism evidence="8 9">
    <name type="scientific">Brevundimonas nasdae</name>
    <dbReference type="NCBI Taxonomy" id="172043"/>
    <lineage>
        <taxon>Bacteria</taxon>
        <taxon>Pseudomonadati</taxon>
        <taxon>Pseudomonadota</taxon>
        <taxon>Alphaproteobacteria</taxon>
        <taxon>Caulobacterales</taxon>
        <taxon>Caulobacteraceae</taxon>
        <taxon>Brevundimonas</taxon>
    </lineage>
</organism>
<feature type="domain" description="TonB-dependent receptor plug" evidence="7">
    <location>
        <begin position="141"/>
        <end position="248"/>
    </location>
</feature>
<evidence type="ECO:0000256" key="4">
    <source>
        <dbReference type="RuleBase" id="RU003357"/>
    </source>
</evidence>
<dbReference type="Proteomes" id="UP000824334">
    <property type="component" value="Chromosome"/>
</dbReference>
<dbReference type="GeneID" id="94375821"/>
<keyword evidence="9" id="KW-1185">Reference proteome</keyword>
<dbReference type="EMBL" id="CP080034">
    <property type="protein sequence ID" value="QYC09169.1"/>
    <property type="molecule type" value="Genomic_DNA"/>
</dbReference>
<gene>
    <name evidence="8" type="ORF">KWG56_11115</name>
</gene>
<evidence type="ECO:0000313" key="9">
    <source>
        <dbReference type="Proteomes" id="UP000824334"/>
    </source>
</evidence>
<dbReference type="InterPro" id="IPR039426">
    <property type="entry name" value="TonB-dep_rcpt-like"/>
</dbReference>
<keyword evidence="3" id="KW-0812">Transmembrane</keyword>
<feature type="chain" id="PRO_5045423862" evidence="5">
    <location>
        <begin position="21"/>
        <end position="805"/>
    </location>
</feature>
<feature type="domain" description="TonB-dependent receptor-like beta-barrel" evidence="6">
    <location>
        <begin position="312"/>
        <end position="765"/>
    </location>
</feature>
<evidence type="ECO:0000256" key="3">
    <source>
        <dbReference type="PROSITE-ProRule" id="PRU01360"/>
    </source>
</evidence>
<keyword evidence="2 4" id="KW-0798">TonB box</keyword>
<dbReference type="PANTHER" id="PTHR32552:SF81">
    <property type="entry name" value="TONB-DEPENDENT OUTER MEMBRANE RECEPTOR"/>
    <property type="match status" value="1"/>
</dbReference>
<keyword evidence="3" id="KW-0998">Cell outer membrane</keyword>
<evidence type="ECO:0000256" key="1">
    <source>
        <dbReference type="ARBA" id="ARBA00023065"/>
    </source>
</evidence>
<keyword evidence="3" id="KW-1134">Transmembrane beta strand</keyword>
<comment type="subcellular location">
    <subcellularLocation>
        <location evidence="3">Cell outer membrane</location>
        <topology evidence="3">Multi-pass membrane protein</topology>
    </subcellularLocation>
</comment>
<accession>A0ABX8TDZ1</accession>
<dbReference type="Pfam" id="PF00593">
    <property type="entry name" value="TonB_dep_Rec_b-barrel"/>
    <property type="match status" value="1"/>
</dbReference>
<proteinExistence type="inferred from homology"/>
<comment type="similarity">
    <text evidence="3 4">Belongs to the TonB-dependent receptor family.</text>
</comment>
<dbReference type="InterPro" id="IPR000531">
    <property type="entry name" value="Beta-barrel_TonB"/>
</dbReference>
<name>A0ABX8TDZ1_9CAUL</name>